<protein>
    <recommendedName>
        <fullName evidence="7">GPI inositol-deacylase</fullName>
    </recommendedName>
</protein>
<dbReference type="Gene3D" id="3.40.50.1820">
    <property type="entry name" value="alpha/beta hydrolase"/>
    <property type="match status" value="1"/>
</dbReference>
<evidence type="ECO:0000256" key="1">
    <source>
        <dbReference type="ARBA" id="ARBA00022737"/>
    </source>
</evidence>
<evidence type="ECO:0000259" key="4">
    <source>
        <dbReference type="Pfam" id="PF24883"/>
    </source>
</evidence>
<gene>
    <name evidence="5" type="ORF">B0I35DRAFT_84523</name>
</gene>
<evidence type="ECO:0008006" key="7">
    <source>
        <dbReference type="Google" id="ProtNLM"/>
    </source>
</evidence>
<dbReference type="Pfam" id="PF24883">
    <property type="entry name" value="NPHP3_N"/>
    <property type="match status" value="1"/>
</dbReference>
<dbReference type="PANTHER" id="PTHR10039">
    <property type="entry name" value="AMELOGENIN"/>
    <property type="match status" value="1"/>
</dbReference>
<dbReference type="InterPro" id="IPR001680">
    <property type="entry name" value="WD40_rpt"/>
</dbReference>
<dbReference type="InterPro" id="IPR027417">
    <property type="entry name" value="P-loop_NTPase"/>
</dbReference>
<dbReference type="Gene3D" id="2.130.10.10">
    <property type="entry name" value="YVTN repeat-like/Quinoprotein amine dehydrogenase"/>
    <property type="match status" value="3"/>
</dbReference>
<keyword evidence="1" id="KW-0677">Repeat</keyword>
<dbReference type="InterPro" id="IPR056884">
    <property type="entry name" value="NPHP3-like_N"/>
</dbReference>
<reference evidence="5" key="1">
    <citation type="journal article" date="2021" name="Nat. Commun.">
        <title>Genetic determinants of endophytism in the Arabidopsis root mycobiome.</title>
        <authorList>
            <person name="Mesny F."/>
            <person name="Miyauchi S."/>
            <person name="Thiergart T."/>
            <person name="Pickel B."/>
            <person name="Atanasova L."/>
            <person name="Karlsson M."/>
            <person name="Huettel B."/>
            <person name="Barry K.W."/>
            <person name="Haridas S."/>
            <person name="Chen C."/>
            <person name="Bauer D."/>
            <person name="Andreopoulos W."/>
            <person name="Pangilinan J."/>
            <person name="LaButti K."/>
            <person name="Riley R."/>
            <person name="Lipzen A."/>
            <person name="Clum A."/>
            <person name="Drula E."/>
            <person name="Henrissat B."/>
            <person name="Kohler A."/>
            <person name="Grigoriev I.V."/>
            <person name="Martin F.M."/>
            <person name="Hacquard S."/>
        </authorList>
    </citation>
    <scope>NUCLEOTIDE SEQUENCE</scope>
    <source>
        <strain evidence="5">MPI-CAGE-CH-0235</strain>
    </source>
</reference>
<dbReference type="SUPFAM" id="SSF50978">
    <property type="entry name" value="WD40 repeat-like"/>
    <property type="match status" value="2"/>
</dbReference>
<feature type="domain" description="Nephrocystin 3-like N-terminal" evidence="4">
    <location>
        <begin position="362"/>
        <end position="523"/>
    </location>
</feature>
<dbReference type="InterPro" id="IPR054471">
    <property type="entry name" value="GPIID_WHD"/>
</dbReference>
<comment type="caution">
    <text evidence="5">The sequence shown here is derived from an EMBL/GenBank/DDBJ whole genome shotgun (WGS) entry which is preliminary data.</text>
</comment>
<evidence type="ECO:0000259" key="3">
    <source>
        <dbReference type="Pfam" id="PF22939"/>
    </source>
</evidence>
<dbReference type="EMBL" id="JAGPNK010000013">
    <property type="protein sequence ID" value="KAH7309620.1"/>
    <property type="molecule type" value="Genomic_DNA"/>
</dbReference>
<accession>A0A8K0SGZ2</accession>
<dbReference type="SMART" id="SM00320">
    <property type="entry name" value="WD40"/>
    <property type="match status" value="5"/>
</dbReference>
<sequence length="1607" mass="180080">MGCSGQFLPKHRSKDSESLLGVDSDAASSSRASSVRSKSPFSVRKAFSRTSKTSVDGLSESKRGTLGLNLLHSPEDPQVDFIFVHGLGGDSRKTWCKSHDPFHFWPKEWLPKDPAFSQVRIHTYGYDSDYRKGNENCLNIHHIGKSFLADLSTSPHLANSETSIVAIGHSMGGLVIKKAYILGKQGAAYKALSDRFIALYFLATPHRGVDSAKMLKNILKVAYDKDRAYIADLGRNSESIQVINDEFRHFSANLELWSFYETEIMKHFTSSIVDPESAVLGYREEKQIPLKANHRSICKFDSESDANYLSLRNALESTIRNKISLPSKDHYTELQAVRDYLGVTGILDDDFLAVREARISESCKWICNKEPYRVWANPDTKSMRILWVNGKPATGKSVLAGYVVDTLQEHGNSCSYYFFKHGDKFKSKLATCIRSLALQMAGANPETLNMLGKLREEGISLDGLDERSLWRVLFSKGILRSLTSQHYWVIDALDECSKSAAFFDDILTTLDENIPLRILITSRDTVDLNQRFLNLRPASMDSIRISSSDTFSDLQLLIESKAESLAVVNPEDRSAFVQEILEKSRGSFLWTILVLNELLTCHSKKEVNKILAEVPRGMEELYKRTLDLMSESRRGKLLAHAILIWACCSVRPMSTEELNGALELDIEDSFPRLEESISALCGQLVFVDKLGKVHMVHETAREFLMSSNLDSEFAVPEQTAHTRIAIICLTYVAGEELRPPRPTRKRVMGASKKRSEFSKYACTAYSYHLAKADPASSSLFNALEIFFKSNISSWIEIMAESQNLNQLIRASKHLTTYLNAYCRERSPLDPRVRNLKQWIQDLSRLAIKFSNALTVSPSAIHSLLPPFCPTGSMIYHTNTQGRRLMVLGNMNEQWDDRLSCIDFRGGQPTSVCYGDELLAVGLTTGSVALYLATSYQEYKMLEHGESVRLVRFKPNSDMIATCGLKKTKVWDVRSGKLLHTLESPQRPLDMAFRNDKLLVASHKCFIQNWDLRQSAPPVSMMPWKDSFGPDALPPNRSPCAVTISVSHEMVAVAYSGRPITLWDLEGDSYYGSCGKKLPSGESSTHLVVCLCFNPNPSIGLLAVTYLDGDLAVLDPFTDEQLVCFRANCQTLAASPNGRILAAGAGDGVIQLYEFDTLKLLYRVKSFSSYIKHISFTHDNLRLADIRGAQCTVWEPGIMLRDQLNDDSSWTSATSHVDIISLDSKGKISTVLNQSSLAVIFCGKEDGAVELYSQKTAACLGLLYAHKSPVRLLAWCEEVGAILSFDASGRIFCYKLQRRTGTDRFSDPEMLFQSKVESDQALVDVLVAKTMGRFVVSTRESDHLFSLDGGVEKQCTHQNLSTIRKLMQHPTSLRHAVSVDEQMIRVFSWEDWSEVRNFPMPLAGNRMQVKSLHLYQHNDEHHFFIESCELNGSSKTRDLQVYDASLFAIDDGAQDHPDLSPKTSMSAEDDRGTATSTHTPPLFGSCIEVLGPKVLHIIGVTASKTLVFLDHSFWVCSFDLRDDASANTISANPEFHYKRHFFVPYDWFAGRRDFVCCLTLTDIVICRNGDLTIVRHWSDHVDRVRVGSSSPLPLRTKAGVENGAVRMS</sequence>
<evidence type="ECO:0000313" key="5">
    <source>
        <dbReference type="EMBL" id="KAH7309620.1"/>
    </source>
</evidence>
<dbReference type="SUPFAM" id="SSF53474">
    <property type="entry name" value="alpha/beta-Hydrolases"/>
    <property type="match status" value="1"/>
</dbReference>
<dbReference type="InterPro" id="IPR029058">
    <property type="entry name" value="AB_hydrolase_fold"/>
</dbReference>
<feature type="region of interest" description="Disordered" evidence="2">
    <location>
        <begin position="1452"/>
        <end position="1476"/>
    </location>
</feature>
<name>A0A8K0SGZ2_9HYPO</name>
<dbReference type="Pfam" id="PF22939">
    <property type="entry name" value="WHD_GPIID"/>
    <property type="match status" value="1"/>
</dbReference>
<dbReference type="OrthoDB" id="194358at2759"/>
<dbReference type="PANTHER" id="PTHR10039:SF16">
    <property type="entry name" value="GPI INOSITOL-DEACYLASE"/>
    <property type="match status" value="1"/>
</dbReference>
<proteinExistence type="predicted"/>
<evidence type="ECO:0000313" key="6">
    <source>
        <dbReference type="Proteomes" id="UP000813444"/>
    </source>
</evidence>
<feature type="region of interest" description="Disordered" evidence="2">
    <location>
        <begin position="1"/>
        <end position="43"/>
    </location>
</feature>
<organism evidence="5 6">
    <name type="scientific">Stachybotrys elegans</name>
    <dbReference type="NCBI Taxonomy" id="80388"/>
    <lineage>
        <taxon>Eukaryota</taxon>
        <taxon>Fungi</taxon>
        <taxon>Dikarya</taxon>
        <taxon>Ascomycota</taxon>
        <taxon>Pezizomycotina</taxon>
        <taxon>Sordariomycetes</taxon>
        <taxon>Hypocreomycetidae</taxon>
        <taxon>Hypocreales</taxon>
        <taxon>Stachybotryaceae</taxon>
        <taxon>Stachybotrys</taxon>
    </lineage>
</organism>
<dbReference type="Proteomes" id="UP000813444">
    <property type="component" value="Unassembled WGS sequence"/>
</dbReference>
<keyword evidence="6" id="KW-1185">Reference proteome</keyword>
<dbReference type="Gene3D" id="3.40.50.300">
    <property type="entry name" value="P-loop containing nucleotide triphosphate hydrolases"/>
    <property type="match status" value="1"/>
</dbReference>
<feature type="domain" description="GPI inositol-deacylase winged helix" evidence="3">
    <location>
        <begin position="626"/>
        <end position="715"/>
    </location>
</feature>
<dbReference type="SUPFAM" id="SSF52540">
    <property type="entry name" value="P-loop containing nucleoside triphosphate hydrolases"/>
    <property type="match status" value="1"/>
</dbReference>
<evidence type="ECO:0000256" key="2">
    <source>
        <dbReference type="SAM" id="MobiDB-lite"/>
    </source>
</evidence>
<dbReference type="InterPro" id="IPR036322">
    <property type="entry name" value="WD40_repeat_dom_sf"/>
</dbReference>
<dbReference type="InterPro" id="IPR015943">
    <property type="entry name" value="WD40/YVTN_repeat-like_dom_sf"/>
</dbReference>
<feature type="compositionally biased region" description="Low complexity" evidence="2">
    <location>
        <begin position="22"/>
        <end position="43"/>
    </location>
</feature>